<dbReference type="AlphaFoldDB" id="A0A9X2CXR3"/>
<evidence type="ECO:0000313" key="2">
    <source>
        <dbReference type="Proteomes" id="UP001139721"/>
    </source>
</evidence>
<name>A0A9X2CXR3_9GAMM</name>
<comment type="caution">
    <text evidence="1">The sequence shown here is derived from an EMBL/GenBank/DDBJ whole genome shotgun (WGS) entry which is preliminary data.</text>
</comment>
<dbReference type="PANTHER" id="PTHR31891">
    <property type="entry name" value="FORMAMIDASE C869.04-RELATED"/>
    <property type="match status" value="1"/>
</dbReference>
<sequence length="399" mass="44183">MLKGLHVFSLFLTTLYASSLMGQTYRVPATSETTTLGLFTLDKPPVIKVRSGDSVSIETWNSCLHEMVYNKTTPADVAKFYIKHDIQKRRGMHTLTGPVYVEGAEPGDVLEIRILDIKLNDFGYNFLSPTQGILTEFTKPRIKYFKYDKKTNTTEFKKGVCLQLKPFPGVIAVAPPLDWPDGWPVNLQTKMGQPVSGQFNSVPPGPFGGNLDEPSLQAGSILYLPVFQKGALVWTGDSHAMQSNGEIDVTALETSYEGITLQFIVRKDLKAEGVFDKTKRNGGNLFTWPIIENAKEWIIVGLNEDLFEAMQQASKNAIDFLVRTQGFSPQESYQFLSMVGDFEIAEAVNVIKSVTVHIPKKLFKERGKTSLCAEGTFPLKVAKSAADAPCVPQEGITVE</sequence>
<dbReference type="SUPFAM" id="SSF141130">
    <property type="entry name" value="Acetamidase/Formamidase-like"/>
    <property type="match status" value="1"/>
</dbReference>
<organism evidence="1 2">
    <name type="scientific">Legionella maioricensis</name>
    <dbReference type="NCBI Taxonomy" id="2896528"/>
    <lineage>
        <taxon>Bacteria</taxon>
        <taxon>Pseudomonadati</taxon>
        <taxon>Pseudomonadota</taxon>
        <taxon>Gammaproteobacteria</taxon>
        <taxon>Legionellales</taxon>
        <taxon>Legionellaceae</taxon>
        <taxon>Legionella</taxon>
    </lineage>
</organism>
<keyword evidence="2" id="KW-1185">Reference proteome</keyword>
<reference evidence="1" key="1">
    <citation type="submission" date="2021-11" db="EMBL/GenBank/DDBJ databases">
        <title>Legionella maioricencis sp. nov., a new species isolated from hot water samples in Mallorca.</title>
        <authorList>
            <person name="Crespi S."/>
            <person name="Drasar V."/>
            <person name="Salva-Serra F."/>
            <person name="Jaen-Luchoro D."/>
            <person name="Pineiro-Iglesias B."/>
            <person name="Aliaga F."/>
            <person name="Fernandez-Juarez V."/>
            <person name="Coll G."/>
            <person name="Moore E.R.B."/>
            <person name="Bennasar-Figueras A."/>
        </authorList>
    </citation>
    <scope>NUCLEOTIDE SEQUENCE</scope>
    <source>
        <strain evidence="1">HCPI-6</strain>
    </source>
</reference>
<protein>
    <submittedName>
        <fullName evidence="1">Acetamidase/formamidase family protein</fullName>
    </submittedName>
</protein>
<dbReference type="Proteomes" id="UP001139721">
    <property type="component" value="Unassembled WGS sequence"/>
</dbReference>
<dbReference type="InterPro" id="IPR004304">
    <property type="entry name" value="FmdA_AmdA"/>
</dbReference>
<gene>
    <name evidence="1" type="ORF">LOX96_01605</name>
</gene>
<dbReference type="EMBL" id="JAJKBJ010000001">
    <property type="protein sequence ID" value="MCL9682780.1"/>
    <property type="molecule type" value="Genomic_DNA"/>
</dbReference>
<dbReference type="Pfam" id="PF03069">
    <property type="entry name" value="FmdA_AmdA"/>
    <property type="match status" value="2"/>
</dbReference>
<accession>A0A9X2CXR3</accession>
<evidence type="ECO:0000313" key="1">
    <source>
        <dbReference type="EMBL" id="MCL9682780.1"/>
    </source>
</evidence>
<dbReference type="RefSeq" id="WP_250420786.1">
    <property type="nucleotide sequence ID" value="NZ_JAJKBJ010000001.1"/>
</dbReference>
<dbReference type="Gene3D" id="2.60.120.580">
    <property type="entry name" value="Acetamidase/Formamidase-like domains"/>
    <property type="match status" value="1"/>
</dbReference>
<proteinExistence type="predicted"/>
<dbReference type="GO" id="GO:0016811">
    <property type="term" value="F:hydrolase activity, acting on carbon-nitrogen (but not peptide) bonds, in linear amides"/>
    <property type="evidence" value="ECO:0007669"/>
    <property type="project" value="InterPro"/>
</dbReference>
<dbReference type="PANTHER" id="PTHR31891:SF1">
    <property type="entry name" value="FORMAMIDASE C869.04-RELATED"/>
    <property type="match status" value="1"/>
</dbReference>
<dbReference type="Gene3D" id="3.10.28.20">
    <property type="entry name" value="Acetamidase/Formamidase-like domains"/>
    <property type="match status" value="1"/>
</dbReference>